<feature type="compositionally biased region" description="Polar residues" evidence="1">
    <location>
        <begin position="128"/>
        <end position="150"/>
    </location>
</feature>
<feature type="region of interest" description="Disordered" evidence="1">
    <location>
        <begin position="64"/>
        <end position="179"/>
    </location>
</feature>
<dbReference type="InterPro" id="IPR012674">
    <property type="entry name" value="Calycin"/>
</dbReference>
<feature type="signal peptide" evidence="2">
    <location>
        <begin position="1"/>
        <end position="22"/>
    </location>
</feature>
<comment type="caution">
    <text evidence="4">The sequence shown here is derived from an EMBL/GenBank/DDBJ whole genome shotgun (WGS) entry which is preliminary data.</text>
</comment>
<dbReference type="Pfam" id="PF24976">
    <property type="entry name" value="Lipocalin_10"/>
    <property type="match status" value="1"/>
</dbReference>
<dbReference type="Proteomes" id="UP001201812">
    <property type="component" value="Unassembled WGS sequence"/>
</dbReference>
<keyword evidence="5" id="KW-1185">Reference proteome</keyword>
<evidence type="ECO:0000256" key="2">
    <source>
        <dbReference type="SAM" id="SignalP"/>
    </source>
</evidence>
<dbReference type="InterPro" id="IPR056868">
    <property type="entry name" value="Lipocalin_dom_nem"/>
</dbReference>
<dbReference type="EMBL" id="JAKKPZ010000002">
    <property type="protein sequence ID" value="KAI1725427.1"/>
    <property type="molecule type" value="Genomic_DNA"/>
</dbReference>
<dbReference type="AlphaFoldDB" id="A0AAD4NDN8"/>
<reference evidence="4" key="1">
    <citation type="submission" date="2022-01" db="EMBL/GenBank/DDBJ databases">
        <title>Genome Sequence Resource for Two Populations of Ditylenchus destructor, the Migratory Endoparasitic Phytonematode.</title>
        <authorList>
            <person name="Zhang H."/>
            <person name="Lin R."/>
            <person name="Xie B."/>
        </authorList>
    </citation>
    <scope>NUCLEOTIDE SEQUENCE</scope>
    <source>
        <strain evidence="4">BazhouSP</strain>
    </source>
</reference>
<dbReference type="PANTHER" id="PTHR37437">
    <property type="entry name" value="LIPOCALIN-RELATED PROTEIN-RELATED"/>
    <property type="match status" value="1"/>
</dbReference>
<name>A0AAD4NDN8_9BILA</name>
<gene>
    <name evidence="4" type="ORF">DdX_02085</name>
</gene>
<sequence>MPSVFSESFFVLILLIIVQVQAQFDSPNGYAKPTVTPDLAKYFELDGHARQLVDTLIGPRPGGFFPEKTYEIATPPRTYTSGKEGEQSGPQPPDGLASIGRAVEQFLSGPPAPPGGQPEYQLPPGFNQGFSLNNGKTSLFQQGAEQNSVNAEEKSKGDGPRLSPKSSISGIPNDYPKLPKFPMAALGEQMRRQEQQPPVVMKNAPEVPKFASKPEVPEGGLGPAAEVRRHPASVSEAVLSSSAADASEYGTLTDESHVPGGLIGTVLDLFGFNKEGKPSDANGIGKAVTNLLGGSNSPLPGKSMISNVLYKALTSGSIQDNATDTSGSSLNTSTPITLTAAQQAAIGENLEMIQGLISQPSSPFCNPKPVPVSEFNLDAFMGQWYQVVYSPPLTQSACSVVSYKKLADVNNGGIGSIFEIFEYTTDGTPYSKPKITSGYAILKQAGELILRTTAHQEDVNVHVIFTGPINTNGEYDFTIMTTNCNYPLYVFARDPIVYKQRYETAVNQILEQKGIVNGFSKLFNIIAPVDASTCTFPPTLFNFKG</sequence>
<organism evidence="4 5">
    <name type="scientific">Ditylenchus destructor</name>
    <dbReference type="NCBI Taxonomy" id="166010"/>
    <lineage>
        <taxon>Eukaryota</taxon>
        <taxon>Metazoa</taxon>
        <taxon>Ecdysozoa</taxon>
        <taxon>Nematoda</taxon>
        <taxon>Chromadorea</taxon>
        <taxon>Rhabditida</taxon>
        <taxon>Tylenchina</taxon>
        <taxon>Tylenchomorpha</taxon>
        <taxon>Sphaerularioidea</taxon>
        <taxon>Anguinidae</taxon>
        <taxon>Anguininae</taxon>
        <taxon>Ditylenchus</taxon>
    </lineage>
</organism>
<dbReference type="PANTHER" id="PTHR37437:SF4">
    <property type="entry name" value="LIPOCALIN-RELATED PROTEIN"/>
    <property type="match status" value="1"/>
</dbReference>
<dbReference type="Gene3D" id="2.40.128.20">
    <property type="match status" value="1"/>
</dbReference>
<evidence type="ECO:0000259" key="3">
    <source>
        <dbReference type="Pfam" id="PF24976"/>
    </source>
</evidence>
<evidence type="ECO:0000313" key="4">
    <source>
        <dbReference type="EMBL" id="KAI1725427.1"/>
    </source>
</evidence>
<feature type="chain" id="PRO_5042108489" evidence="2">
    <location>
        <begin position="23"/>
        <end position="545"/>
    </location>
</feature>
<feature type="domain" description="Lipocalin" evidence="3">
    <location>
        <begin position="372"/>
        <end position="535"/>
    </location>
</feature>
<protein>
    <submittedName>
        <fullName evidence="4">CRE-LPR-5 protein</fullName>
    </submittedName>
</protein>
<accession>A0AAD4NDN8</accession>
<evidence type="ECO:0000256" key="1">
    <source>
        <dbReference type="SAM" id="MobiDB-lite"/>
    </source>
</evidence>
<evidence type="ECO:0000313" key="5">
    <source>
        <dbReference type="Proteomes" id="UP001201812"/>
    </source>
</evidence>
<keyword evidence="2" id="KW-0732">Signal</keyword>
<dbReference type="SUPFAM" id="SSF50814">
    <property type="entry name" value="Lipocalins"/>
    <property type="match status" value="1"/>
</dbReference>
<proteinExistence type="predicted"/>